<organism evidence="1 2">
    <name type="scientific">Ruminococcoides intestinihominis</name>
    <dbReference type="NCBI Taxonomy" id="3133161"/>
    <lineage>
        <taxon>Bacteria</taxon>
        <taxon>Bacillati</taxon>
        <taxon>Bacillota</taxon>
        <taxon>Clostridia</taxon>
        <taxon>Eubacteriales</taxon>
        <taxon>Oscillospiraceae</taxon>
        <taxon>Ruminococcoides</taxon>
    </lineage>
</organism>
<accession>A0ABV1HW30</accession>
<dbReference type="RefSeq" id="WP_367286362.1">
    <property type="nucleotide sequence ID" value="NZ_JBBMEY010000008.1"/>
</dbReference>
<sequence>MTTEKYKPQLNFVNEMALSKKGIIDEIKTDLTAMMITLDYGKDDIRYNDAIDKILAINLRKLLCEKKNNVLEKVCPDFKMPPLKGNILHCDKLSKGFCIVCGPYSLDKDINNWISINEWREQNIAYHTIQPDDVYPYFDNIIFKQICNKMKPNDKDTFKGLFTDCFLECMGKTFEGKKLKSVDYSGQLLRLLNKIGYYDLSLYTFIKHLTDKTAAHIDYNISFLIKTINANDLNIRTPIKDLSFQLIYAIKTQIPYFRDFSLQNLKCNE</sequence>
<proteinExistence type="predicted"/>
<gene>
    <name evidence="1" type="ORF">ABFO16_05905</name>
</gene>
<name>A0ABV1HW30_9FIRM</name>
<evidence type="ECO:0000313" key="1">
    <source>
        <dbReference type="EMBL" id="MEQ2565768.1"/>
    </source>
</evidence>
<comment type="caution">
    <text evidence="1">The sequence shown here is derived from an EMBL/GenBank/DDBJ whole genome shotgun (WGS) entry which is preliminary data.</text>
</comment>
<dbReference type="EMBL" id="JBBMFI010000018">
    <property type="protein sequence ID" value="MEQ2565768.1"/>
    <property type="molecule type" value="Genomic_DNA"/>
</dbReference>
<dbReference type="Proteomes" id="UP001478133">
    <property type="component" value="Unassembled WGS sequence"/>
</dbReference>
<evidence type="ECO:0000313" key="2">
    <source>
        <dbReference type="Proteomes" id="UP001478133"/>
    </source>
</evidence>
<keyword evidence="2" id="KW-1185">Reference proteome</keyword>
<reference evidence="1 2" key="1">
    <citation type="submission" date="2024-03" db="EMBL/GenBank/DDBJ databases">
        <title>Human intestinal bacterial collection.</title>
        <authorList>
            <person name="Pauvert C."/>
            <person name="Hitch T.C.A."/>
            <person name="Clavel T."/>
        </authorList>
    </citation>
    <scope>NUCLEOTIDE SEQUENCE [LARGE SCALE GENOMIC DNA]</scope>
    <source>
        <strain evidence="1 2">CLA-AP-H18</strain>
    </source>
</reference>
<protein>
    <submittedName>
        <fullName evidence="1">Uncharacterized protein</fullName>
    </submittedName>
</protein>